<name>A0A2P2INE4_RHIMU</name>
<organism evidence="1">
    <name type="scientific">Rhizophora mucronata</name>
    <name type="common">Asiatic mangrove</name>
    <dbReference type="NCBI Taxonomy" id="61149"/>
    <lineage>
        <taxon>Eukaryota</taxon>
        <taxon>Viridiplantae</taxon>
        <taxon>Streptophyta</taxon>
        <taxon>Embryophyta</taxon>
        <taxon>Tracheophyta</taxon>
        <taxon>Spermatophyta</taxon>
        <taxon>Magnoliopsida</taxon>
        <taxon>eudicotyledons</taxon>
        <taxon>Gunneridae</taxon>
        <taxon>Pentapetalae</taxon>
        <taxon>rosids</taxon>
        <taxon>fabids</taxon>
        <taxon>Malpighiales</taxon>
        <taxon>Rhizophoraceae</taxon>
        <taxon>Rhizophora</taxon>
    </lineage>
</organism>
<accession>A0A2P2INE4</accession>
<evidence type="ECO:0000313" key="1">
    <source>
        <dbReference type="EMBL" id="MBW82751.1"/>
    </source>
</evidence>
<protein>
    <submittedName>
        <fullName evidence="1">Uncharacterized protein</fullName>
    </submittedName>
</protein>
<proteinExistence type="predicted"/>
<dbReference type="AlphaFoldDB" id="A0A2P2INE4"/>
<sequence>MFRKINVPILIHIFCENQKIIPMKVYKLKIWIELKVTFLWVSNNRSTYFLWRY</sequence>
<dbReference type="EMBL" id="GGEC01002268">
    <property type="protein sequence ID" value="MBW82751.1"/>
    <property type="molecule type" value="Transcribed_RNA"/>
</dbReference>
<reference evidence="1" key="1">
    <citation type="submission" date="2018-02" db="EMBL/GenBank/DDBJ databases">
        <title>Rhizophora mucronata_Transcriptome.</title>
        <authorList>
            <person name="Meera S.P."/>
            <person name="Sreeshan A."/>
            <person name="Augustine A."/>
        </authorList>
    </citation>
    <scope>NUCLEOTIDE SEQUENCE</scope>
    <source>
        <tissue evidence="1">Leaf</tissue>
    </source>
</reference>